<sequence>MVSFKWSDGLQPPTIFAKRLSGFRPDEAQEPKNHDLPSKRDDTRCQDHVAERANPAKRPEDRLLQ</sequence>
<organism evidence="2 3">
    <name type="scientific">Novosphingobium lindaniclasticum LE124</name>
    <dbReference type="NCBI Taxonomy" id="1096930"/>
    <lineage>
        <taxon>Bacteria</taxon>
        <taxon>Pseudomonadati</taxon>
        <taxon>Pseudomonadota</taxon>
        <taxon>Alphaproteobacteria</taxon>
        <taxon>Sphingomonadales</taxon>
        <taxon>Sphingomonadaceae</taxon>
        <taxon>Novosphingobium</taxon>
    </lineage>
</organism>
<evidence type="ECO:0000256" key="1">
    <source>
        <dbReference type="SAM" id="MobiDB-lite"/>
    </source>
</evidence>
<feature type="region of interest" description="Disordered" evidence="1">
    <location>
        <begin position="20"/>
        <end position="65"/>
    </location>
</feature>
<dbReference type="EMBL" id="ATHL01000153">
    <property type="protein sequence ID" value="EQB07596.1"/>
    <property type="molecule type" value="Genomic_DNA"/>
</dbReference>
<evidence type="ECO:0000313" key="2">
    <source>
        <dbReference type="EMBL" id="EQB07596.1"/>
    </source>
</evidence>
<comment type="caution">
    <text evidence="2">The sequence shown here is derived from an EMBL/GenBank/DDBJ whole genome shotgun (WGS) entry which is preliminary data.</text>
</comment>
<accession>T0GUE2</accession>
<name>T0GUE2_9SPHN</name>
<keyword evidence="3" id="KW-1185">Reference proteome</keyword>
<feature type="compositionally biased region" description="Basic and acidic residues" evidence="1">
    <location>
        <begin position="24"/>
        <end position="51"/>
    </location>
</feature>
<protein>
    <submittedName>
        <fullName evidence="2">Uncharacterized protein</fullName>
    </submittedName>
</protein>
<gene>
    <name evidence="2" type="ORF">L284_22320</name>
</gene>
<reference evidence="2 3" key="1">
    <citation type="journal article" date="2013" name="Genome Announc.">
        <title>Genome Sequence of Novosphingobium lindaniclasticum LE124T, Isolated from a Hexachlorocyclohexane Dumpsite.</title>
        <authorList>
            <person name="Saxena A."/>
            <person name="Nayyar N."/>
            <person name="Sangwan N."/>
            <person name="Kumari R."/>
            <person name="Khurana J.P."/>
            <person name="Lal R."/>
        </authorList>
    </citation>
    <scope>NUCLEOTIDE SEQUENCE [LARGE SCALE GENOMIC DNA]</scope>
    <source>
        <strain evidence="2 3">LE124</strain>
    </source>
</reference>
<evidence type="ECO:0000313" key="3">
    <source>
        <dbReference type="Proteomes" id="UP000015527"/>
    </source>
</evidence>
<dbReference type="Proteomes" id="UP000015527">
    <property type="component" value="Unassembled WGS sequence"/>
</dbReference>
<dbReference type="PATRIC" id="fig|1096930.3.peg.4391"/>
<proteinExistence type="predicted"/>
<dbReference type="AlphaFoldDB" id="T0GUE2"/>